<accession>A0A6L2KK83</accession>
<gene>
    <name evidence="1" type="ORF">Tci_021744</name>
</gene>
<name>A0A6L2KK83_TANCI</name>
<organism evidence="1">
    <name type="scientific">Tanacetum cinerariifolium</name>
    <name type="common">Dalmatian daisy</name>
    <name type="synonym">Chrysanthemum cinerariifolium</name>
    <dbReference type="NCBI Taxonomy" id="118510"/>
    <lineage>
        <taxon>Eukaryota</taxon>
        <taxon>Viridiplantae</taxon>
        <taxon>Streptophyta</taxon>
        <taxon>Embryophyta</taxon>
        <taxon>Tracheophyta</taxon>
        <taxon>Spermatophyta</taxon>
        <taxon>Magnoliopsida</taxon>
        <taxon>eudicotyledons</taxon>
        <taxon>Gunneridae</taxon>
        <taxon>Pentapetalae</taxon>
        <taxon>asterids</taxon>
        <taxon>campanulids</taxon>
        <taxon>Asterales</taxon>
        <taxon>Asteraceae</taxon>
        <taxon>Asteroideae</taxon>
        <taxon>Anthemideae</taxon>
        <taxon>Anthemidinae</taxon>
        <taxon>Tanacetum</taxon>
    </lineage>
</organism>
<evidence type="ECO:0000313" key="1">
    <source>
        <dbReference type="EMBL" id="GEU49766.1"/>
    </source>
</evidence>
<protein>
    <submittedName>
        <fullName evidence="1">Retrotransposon Orf1</fullName>
    </submittedName>
</protein>
<comment type="caution">
    <text evidence="1">The sequence shown here is derived from an EMBL/GenBank/DDBJ whole genome shotgun (WGS) entry which is preliminary data.</text>
</comment>
<reference evidence="1" key="1">
    <citation type="journal article" date="2019" name="Sci. Rep.">
        <title>Draft genome of Tanacetum cinerariifolium, the natural source of mosquito coil.</title>
        <authorList>
            <person name="Yamashiro T."/>
            <person name="Shiraishi A."/>
            <person name="Satake H."/>
            <person name="Nakayama K."/>
        </authorList>
    </citation>
    <scope>NUCLEOTIDE SEQUENCE</scope>
</reference>
<dbReference type="AlphaFoldDB" id="A0A6L2KK83"/>
<dbReference type="EMBL" id="BKCJ010002612">
    <property type="protein sequence ID" value="GEU49766.1"/>
    <property type="molecule type" value="Genomic_DNA"/>
</dbReference>
<proteinExistence type="predicted"/>
<sequence>MSDLASHGYEVYNKIKLINKKHIVTGNFTYVIDFMIIDDISSIIDPRLSQVVLGIPFVEISNMTYDPPEGIVRFTNRTDEIAYKMPHKIEQYNSVSDLEREHTKLVYLRNEEDKRRRVEDGVFQNPSFRVLMCISGSAFRGGFFIAQAQDKDVPVVGAVLVTPMLTINNNGIGSARPDLKQAMKPTILGCIEDAFMLEDEEDLDSMTDSRIK</sequence>